<dbReference type="STRING" id="1231391.GCA_000308195_03440"/>
<dbReference type="PANTHER" id="PTHR36505:SF1">
    <property type="entry name" value="BLR1072 PROTEIN"/>
    <property type="match status" value="1"/>
</dbReference>
<evidence type="ECO:0000313" key="5">
    <source>
        <dbReference type="Proteomes" id="UP000246145"/>
    </source>
</evidence>
<feature type="compositionally biased region" description="Low complexity" evidence="1">
    <location>
        <begin position="192"/>
        <end position="202"/>
    </location>
</feature>
<dbReference type="Pfam" id="PF05239">
    <property type="entry name" value="PRC"/>
    <property type="match status" value="1"/>
</dbReference>
<feature type="region of interest" description="Disordered" evidence="1">
    <location>
        <begin position="27"/>
        <end position="110"/>
    </location>
</feature>
<feature type="domain" description="PRC-barrel" evidence="3">
    <location>
        <begin position="102"/>
        <end position="167"/>
    </location>
</feature>
<dbReference type="InterPro" id="IPR011033">
    <property type="entry name" value="PRC_barrel-like_sf"/>
</dbReference>
<feature type="region of interest" description="Disordered" evidence="1">
    <location>
        <begin position="180"/>
        <end position="202"/>
    </location>
</feature>
<gene>
    <name evidence="4" type="ORF">C7440_0915</name>
</gene>
<keyword evidence="5" id="KW-1185">Reference proteome</keyword>
<evidence type="ECO:0000259" key="3">
    <source>
        <dbReference type="Pfam" id="PF05239"/>
    </source>
</evidence>
<evidence type="ECO:0000256" key="1">
    <source>
        <dbReference type="SAM" id="MobiDB-lite"/>
    </source>
</evidence>
<protein>
    <submittedName>
        <fullName evidence="4">Sporulation protein YlmC with PRC-barrel domain</fullName>
    </submittedName>
</protein>
<organism evidence="4 5">
    <name type="scientific">Pusillimonas noertemannii</name>
    <dbReference type="NCBI Taxonomy" id="305977"/>
    <lineage>
        <taxon>Bacteria</taxon>
        <taxon>Pseudomonadati</taxon>
        <taxon>Pseudomonadota</taxon>
        <taxon>Betaproteobacteria</taxon>
        <taxon>Burkholderiales</taxon>
        <taxon>Alcaligenaceae</taxon>
        <taxon>Pusillimonas</taxon>
    </lineage>
</organism>
<evidence type="ECO:0000256" key="2">
    <source>
        <dbReference type="SAM" id="SignalP"/>
    </source>
</evidence>
<dbReference type="SUPFAM" id="SSF50346">
    <property type="entry name" value="PRC-barrel domain"/>
    <property type="match status" value="1"/>
</dbReference>
<dbReference type="Gene3D" id="2.30.30.240">
    <property type="entry name" value="PRC-barrel domain"/>
    <property type="match status" value="1"/>
</dbReference>
<dbReference type="PANTHER" id="PTHR36505">
    <property type="entry name" value="BLR1072 PROTEIN"/>
    <property type="match status" value="1"/>
</dbReference>
<reference evidence="4 5" key="1">
    <citation type="submission" date="2018-04" db="EMBL/GenBank/DDBJ databases">
        <title>Genomic Encyclopedia of Type Strains, Phase IV (KMG-IV): sequencing the most valuable type-strain genomes for metagenomic binning, comparative biology and taxonomic classification.</title>
        <authorList>
            <person name="Goeker M."/>
        </authorList>
    </citation>
    <scope>NUCLEOTIDE SEQUENCE [LARGE SCALE GENOMIC DNA]</scope>
    <source>
        <strain evidence="4 5">DSM 10065</strain>
    </source>
</reference>
<feature type="compositionally biased region" description="Polar residues" evidence="1">
    <location>
        <begin position="27"/>
        <end position="44"/>
    </location>
</feature>
<dbReference type="InterPro" id="IPR027275">
    <property type="entry name" value="PRC-brl_dom"/>
</dbReference>
<name>A0A2U1CRL4_9BURK</name>
<proteinExistence type="predicted"/>
<sequence>MTMKKKLAIVLCSMPFAIAPVAYAQTGGATEGTTSPQSGSQTDMGTDGAPNTGTSGSGSSDTGASGSTTAPSSNGASTGSSASDSSAAESTPDASAGDSFKAKLQGKSVYNENDEKVGDIKDLVMSSDNKVTHVILGVGGFVGVGEHPVAIPINEIKESGDKLTLQGYTKDQLKEMPAYEYPKEAPAPAPASSPTAPMGATR</sequence>
<dbReference type="RefSeq" id="WP_116517610.1">
    <property type="nucleotide sequence ID" value="NZ_JACCEX010000001.1"/>
</dbReference>
<dbReference type="Proteomes" id="UP000246145">
    <property type="component" value="Unassembled WGS sequence"/>
</dbReference>
<dbReference type="AlphaFoldDB" id="A0A2U1CRL4"/>
<feature type="signal peptide" evidence="2">
    <location>
        <begin position="1"/>
        <end position="24"/>
    </location>
</feature>
<dbReference type="EMBL" id="QEKO01000001">
    <property type="protein sequence ID" value="PVY68513.1"/>
    <property type="molecule type" value="Genomic_DNA"/>
</dbReference>
<keyword evidence="2" id="KW-0732">Signal</keyword>
<comment type="caution">
    <text evidence="4">The sequence shown here is derived from an EMBL/GenBank/DDBJ whole genome shotgun (WGS) entry which is preliminary data.</text>
</comment>
<dbReference type="OrthoDB" id="8759924at2"/>
<feature type="chain" id="PRO_5015545976" evidence="2">
    <location>
        <begin position="25"/>
        <end position="202"/>
    </location>
</feature>
<accession>A0A2U1CRL4</accession>
<evidence type="ECO:0000313" key="4">
    <source>
        <dbReference type="EMBL" id="PVY68513.1"/>
    </source>
</evidence>
<feature type="compositionally biased region" description="Low complexity" evidence="1">
    <location>
        <begin position="48"/>
        <end position="96"/>
    </location>
</feature>